<dbReference type="InterPro" id="IPR011330">
    <property type="entry name" value="Glyco_hydro/deAcase_b/a-brl"/>
</dbReference>
<dbReference type="Proteomes" id="UP001152519">
    <property type="component" value="Unassembled WGS sequence"/>
</dbReference>
<protein>
    <submittedName>
        <fullName evidence="2">Peptidoglycan/xylan/chitin deacetylase, PgdA/CDA1 family</fullName>
    </submittedName>
</protein>
<evidence type="ECO:0000259" key="1">
    <source>
        <dbReference type="PROSITE" id="PS51677"/>
    </source>
</evidence>
<keyword evidence="3" id="KW-1185">Reference proteome</keyword>
<dbReference type="InterPro" id="IPR050248">
    <property type="entry name" value="Polysacc_deacetylase_ArnD"/>
</dbReference>
<dbReference type="EMBL" id="CAJSLV010000092">
    <property type="protein sequence ID" value="CAG6397690.1"/>
    <property type="molecule type" value="Genomic_DNA"/>
</dbReference>
<comment type="caution">
    <text evidence="2">The sequence shown here is derived from an EMBL/GenBank/DDBJ whole genome shotgun (WGS) entry which is preliminary data.</text>
</comment>
<organism evidence="2 3">
    <name type="scientific">Actinacidiphila cocklensis</name>
    <dbReference type="NCBI Taxonomy" id="887465"/>
    <lineage>
        <taxon>Bacteria</taxon>
        <taxon>Bacillati</taxon>
        <taxon>Actinomycetota</taxon>
        <taxon>Actinomycetes</taxon>
        <taxon>Kitasatosporales</taxon>
        <taxon>Streptomycetaceae</taxon>
        <taxon>Actinacidiphila</taxon>
    </lineage>
</organism>
<proteinExistence type="predicted"/>
<dbReference type="CDD" id="cd10917">
    <property type="entry name" value="CE4_NodB_like_6s_7s"/>
    <property type="match status" value="1"/>
</dbReference>
<dbReference type="SUPFAM" id="SSF88713">
    <property type="entry name" value="Glycoside hydrolase/deacetylase"/>
    <property type="match status" value="1"/>
</dbReference>
<evidence type="ECO:0000313" key="2">
    <source>
        <dbReference type="EMBL" id="CAG6397690.1"/>
    </source>
</evidence>
<dbReference type="PANTHER" id="PTHR10587">
    <property type="entry name" value="GLYCOSYL TRANSFERASE-RELATED"/>
    <property type="match status" value="1"/>
</dbReference>
<dbReference type="InterPro" id="IPR002509">
    <property type="entry name" value="NODB_dom"/>
</dbReference>
<evidence type="ECO:0000313" key="3">
    <source>
        <dbReference type="Proteomes" id="UP001152519"/>
    </source>
</evidence>
<dbReference type="AlphaFoldDB" id="A0A9W4GUW4"/>
<accession>A0A9W4GUW4</accession>
<dbReference type="PANTHER" id="PTHR10587:SF137">
    <property type="entry name" value="4-DEOXY-4-FORMAMIDO-L-ARABINOSE-PHOSPHOUNDECAPRENOL DEFORMYLASE ARND-RELATED"/>
    <property type="match status" value="1"/>
</dbReference>
<dbReference type="GO" id="GO:0005975">
    <property type="term" value="P:carbohydrate metabolic process"/>
    <property type="evidence" value="ECO:0007669"/>
    <property type="project" value="InterPro"/>
</dbReference>
<dbReference type="RefSeq" id="WP_251498184.1">
    <property type="nucleotide sequence ID" value="NZ_CAJSLV010000092.1"/>
</dbReference>
<dbReference type="PROSITE" id="PS51677">
    <property type="entry name" value="NODB"/>
    <property type="match status" value="1"/>
</dbReference>
<dbReference type="Gene3D" id="3.20.20.370">
    <property type="entry name" value="Glycoside hydrolase/deacetylase"/>
    <property type="match status" value="1"/>
</dbReference>
<dbReference type="GO" id="GO:0016810">
    <property type="term" value="F:hydrolase activity, acting on carbon-nitrogen (but not peptide) bonds"/>
    <property type="evidence" value="ECO:0007669"/>
    <property type="project" value="InterPro"/>
</dbReference>
<gene>
    <name evidence="2" type="ORF">SCOCK_60023</name>
</gene>
<name>A0A9W4GUW4_9ACTN</name>
<reference evidence="2" key="1">
    <citation type="submission" date="2021-05" db="EMBL/GenBank/DDBJ databases">
        <authorList>
            <person name="Arsene-Ploetze F."/>
        </authorList>
    </citation>
    <scope>NUCLEOTIDE SEQUENCE</scope>
    <source>
        <strain evidence="2">DSM 42138</strain>
    </source>
</reference>
<feature type="domain" description="NodB homology" evidence="1">
    <location>
        <begin position="27"/>
        <end position="207"/>
    </location>
</feature>
<sequence>MTTTAEGPAGRLGRTAAVVESTRRVGSYLALTFDDGPDPVHTPHLLSVLREHGVTAVFCLWGAHALAHPEIVREIVADGHTLGNHGMHHDDMADWPADRVRADLEATTAAIRAAVPDAPIPYFRAPFGSWGGTPEVARGLGMVPLGWRVSVEDWEPPGTAELVRRVESRLTPGAVVLLHDGGGDRSQTVEAVACLLPRLTARGWHFTGPARRA</sequence>
<dbReference type="Pfam" id="PF01522">
    <property type="entry name" value="Polysacc_deac_1"/>
    <property type="match status" value="1"/>
</dbReference>